<dbReference type="Proteomes" id="UP000078512">
    <property type="component" value="Unassembled WGS sequence"/>
</dbReference>
<keyword evidence="1" id="KW-1133">Transmembrane helix</keyword>
<protein>
    <submittedName>
        <fullName evidence="2">Uncharacterized protein</fullName>
    </submittedName>
</protein>
<evidence type="ECO:0000313" key="2">
    <source>
        <dbReference type="EMBL" id="OAQ36634.1"/>
    </source>
</evidence>
<keyword evidence="3" id="KW-1185">Reference proteome</keyword>
<accession>A0A197KK62</accession>
<sequence>MSILRWTFIYLALPFSLYLLELSILGLSPSSTMFSSGRAFDCSCCIFPNDRYPIRLSTEQSGVTSDRWV</sequence>
<evidence type="ECO:0000256" key="1">
    <source>
        <dbReference type="SAM" id="Phobius"/>
    </source>
</evidence>
<keyword evidence="1" id="KW-0812">Transmembrane</keyword>
<keyword evidence="1" id="KW-0472">Membrane</keyword>
<proteinExistence type="predicted"/>
<feature type="transmembrane region" description="Helical" evidence="1">
    <location>
        <begin position="6"/>
        <end position="28"/>
    </location>
</feature>
<evidence type="ECO:0000313" key="3">
    <source>
        <dbReference type="Proteomes" id="UP000078512"/>
    </source>
</evidence>
<reference evidence="2 3" key="1">
    <citation type="submission" date="2016-05" db="EMBL/GenBank/DDBJ databases">
        <title>Genome sequencing reveals origins of a unique bacterial endosymbiosis in the earliest lineages of terrestrial Fungi.</title>
        <authorList>
            <consortium name="DOE Joint Genome Institute"/>
            <person name="Uehling J."/>
            <person name="Gryganskyi A."/>
            <person name="Hameed K."/>
            <person name="Tschaplinski T."/>
            <person name="Misztal P."/>
            <person name="Wu S."/>
            <person name="Desiro A."/>
            <person name="Vande Pol N."/>
            <person name="Du Z.-Y."/>
            <person name="Zienkiewicz A."/>
            <person name="Zienkiewicz K."/>
            <person name="Morin E."/>
            <person name="Tisserant E."/>
            <person name="Splivallo R."/>
            <person name="Hainaut M."/>
            <person name="Henrissat B."/>
            <person name="Ohm R."/>
            <person name="Kuo A."/>
            <person name="Yan J."/>
            <person name="Lipzen A."/>
            <person name="Nolan M."/>
            <person name="Labutti K."/>
            <person name="Barry K."/>
            <person name="Goldstein A."/>
            <person name="Labbe J."/>
            <person name="Schadt C."/>
            <person name="Tuskan G."/>
            <person name="Grigoriev I."/>
            <person name="Martin F."/>
            <person name="Vilgalys R."/>
            <person name="Bonito G."/>
        </authorList>
    </citation>
    <scope>NUCLEOTIDE SEQUENCE [LARGE SCALE GENOMIC DNA]</scope>
    <source>
        <strain evidence="2 3">AG-77</strain>
    </source>
</reference>
<gene>
    <name evidence="2" type="ORF">K457DRAFT_1901484</name>
</gene>
<dbReference type="AlphaFoldDB" id="A0A197KK62"/>
<name>A0A197KK62_9FUNG</name>
<organism evidence="2 3">
    <name type="scientific">Linnemannia elongata AG-77</name>
    <dbReference type="NCBI Taxonomy" id="1314771"/>
    <lineage>
        <taxon>Eukaryota</taxon>
        <taxon>Fungi</taxon>
        <taxon>Fungi incertae sedis</taxon>
        <taxon>Mucoromycota</taxon>
        <taxon>Mortierellomycotina</taxon>
        <taxon>Mortierellomycetes</taxon>
        <taxon>Mortierellales</taxon>
        <taxon>Mortierellaceae</taxon>
        <taxon>Linnemannia</taxon>
    </lineage>
</organism>
<dbReference type="EMBL" id="KV442011">
    <property type="protein sequence ID" value="OAQ36634.1"/>
    <property type="molecule type" value="Genomic_DNA"/>
</dbReference>